<feature type="transmembrane region" description="Helical" evidence="2">
    <location>
        <begin position="436"/>
        <end position="458"/>
    </location>
</feature>
<reference evidence="4 5" key="1">
    <citation type="submission" date="2018-09" db="EMBL/GenBank/DDBJ databases">
        <title>Novel species of Cryobacterium.</title>
        <authorList>
            <person name="Liu Q."/>
            <person name="Xin Y.-H."/>
        </authorList>
    </citation>
    <scope>NUCLEOTIDE SEQUENCE [LARGE SCALE GENOMIC DNA]</scope>
    <source>
        <strain evidence="4 5">Hh39</strain>
    </source>
</reference>
<dbReference type="Pfam" id="PF01476">
    <property type="entry name" value="LysM"/>
    <property type="match status" value="2"/>
</dbReference>
<comment type="caution">
    <text evidence="4">The sequence shown here is derived from an EMBL/GenBank/DDBJ whole genome shotgun (WGS) entry which is preliminary data.</text>
</comment>
<keyword evidence="2" id="KW-0472">Membrane</keyword>
<feature type="domain" description="LysM" evidence="3">
    <location>
        <begin position="315"/>
        <end position="371"/>
    </location>
</feature>
<feature type="transmembrane region" description="Helical" evidence="2">
    <location>
        <begin position="77"/>
        <end position="102"/>
    </location>
</feature>
<proteinExistence type="predicted"/>
<dbReference type="SMART" id="SM00257">
    <property type="entry name" value="LysM"/>
    <property type="match status" value="2"/>
</dbReference>
<name>A0A3A5MJF1_9MICO</name>
<dbReference type="InterPro" id="IPR018392">
    <property type="entry name" value="LysM"/>
</dbReference>
<feature type="region of interest" description="Disordered" evidence="1">
    <location>
        <begin position="27"/>
        <end position="67"/>
    </location>
</feature>
<protein>
    <submittedName>
        <fullName evidence="4">LysM peptidoglycan-binding domain-containing protein</fullName>
    </submittedName>
</protein>
<dbReference type="PANTHER" id="PTHR34700:SF4">
    <property type="entry name" value="PHAGE-LIKE ELEMENT PBSX PROTEIN XKDP"/>
    <property type="match status" value="1"/>
</dbReference>
<dbReference type="Gene3D" id="3.10.350.10">
    <property type="entry name" value="LysM domain"/>
    <property type="match status" value="2"/>
</dbReference>
<evidence type="ECO:0000313" key="5">
    <source>
        <dbReference type="Proteomes" id="UP000272015"/>
    </source>
</evidence>
<feature type="domain" description="LysM" evidence="3">
    <location>
        <begin position="238"/>
        <end position="294"/>
    </location>
</feature>
<feature type="transmembrane region" description="Helical" evidence="2">
    <location>
        <begin position="172"/>
        <end position="191"/>
    </location>
</feature>
<dbReference type="CDD" id="cd00118">
    <property type="entry name" value="LysM"/>
    <property type="match status" value="2"/>
</dbReference>
<keyword evidence="2" id="KW-0812">Transmembrane</keyword>
<dbReference type="EMBL" id="QZVS01000097">
    <property type="protein sequence ID" value="RJT84734.1"/>
    <property type="molecule type" value="Genomic_DNA"/>
</dbReference>
<keyword evidence="5" id="KW-1185">Reference proteome</keyword>
<dbReference type="InterPro" id="IPR036779">
    <property type="entry name" value="LysM_dom_sf"/>
</dbReference>
<accession>A0A3A5MJF1</accession>
<evidence type="ECO:0000313" key="4">
    <source>
        <dbReference type="EMBL" id="RJT84734.1"/>
    </source>
</evidence>
<feature type="transmembrane region" description="Helical" evidence="2">
    <location>
        <begin position="122"/>
        <end position="151"/>
    </location>
</feature>
<dbReference type="InterPro" id="IPR052196">
    <property type="entry name" value="Bact_Kbp"/>
</dbReference>
<dbReference type="PANTHER" id="PTHR34700">
    <property type="entry name" value="POTASSIUM BINDING PROTEIN KBP"/>
    <property type="match status" value="1"/>
</dbReference>
<sequence>MLGKLVDPNPSTVSAAGRATSRCFRTASSWRSHDTHARSEAPVGSLGSGAQRRESTAQDSARQRNARAVMTTRPLTTVLSGIGSLLVLAALLAGIPAALLLLAGNPFPSGDELGRALTTPDYGGAFLMGTVLPLIAWVAWATFALGFLVELPAQLRRLPSPSLPGLGRQQKWAAGLIVAVVVMITGFSSIAQPASASAPGFDQAPVSVAQEAAPASAPAAVTEVTPAVGVAPAVAAAPTYEVVDGDSLWRIAEQHLGAGERFLEIAQLNYGGSQADGHSLTADHWLNSGWVLTLPADAAVPAADTADGAALLGTADHVVVAGDTLWDIAATAYGDGDRYSEIFSASEAVVQPGGGSITDPNLIHPGQTVLVPGSVAVPAVPTAVSAEASSDTKMATASVGATSLDPGGASAAGAAEVADAAGAEAATQARAFVEPVSLGTTGGIGGLLAAALVGILGIRRLRQRRLRASGEQISLPGDASSALESELRSVQDRRARRNLERVLDLLAAASPTLPPLVRVSLTENLITLYLAGPCALGAPFVAVTDEPLNRAFSVDPAELPEADARGAAGYPALVTVGRDCGGALVLLNLTQIGLLAVTGPTELTGPAVDALAAEIATNSAPGARVTLVGIAEGLPIALKTGTVRHLGPDAALAALRTRAEVDSQPETEVLILSDSGLQGDARRELLALRGGGFAIVDCAPGTPADARHGEWVLGIDSHSQATLAPLGLDLVPQLVDAQETTHILDLLDVADRPAERMVPLPAAITAALVGDAAFIGDAPVLAPYVRLLGPAAVTGAKGTAPEPGNEWAARAVELVAFLTLNRTASAVEVHEALWPTEIPTGVRAQHNRNALMKHTRAWLGSDDEGALFLPLVGLDDRRLHAGVRSDWDDFVALVGPDVTVTSTTDLARAIRLVTGAPLASRDPTRFAWAERMREVMLAAIGDAAHELATRALVVDDAATVSEPGPPLDEAFWREAMPAGQDSADAAAFGRTMRALERQLRQLDPPRVAADAVPATVRSHG</sequence>
<evidence type="ECO:0000256" key="2">
    <source>
        <dbReference type="SAM" id="Phobius"/>
    </source>
</evidence>
<dbReference type="AlphaFoldDB" id="A0A3A5MJF1"/>
<dbReference type="Proteomes" id="UP000272015">
    <property type="component" value="Unassembled WGS sequence"/>
</dbReference>
<organism evidence="4 5">
    <name type="scientific">Cryobacterium melibiosiphilum</name>
    <dbReference type="NCBI Taxonomy" id="995039"/>
    <lineage>
        <taxon>Bacteria</taxon>
        <taxon>Bacillati</taxon>
        <taxon>Actinomycetota</taxon>
        <taxon>Actinomycetes</taxon>
        <taxon>Micrococcales</taxon>
        <taxon>Microbacteriaceae</taxon>
        <taxon>Cryobacterium</taxon>
    </lineage>
</organism>
<gene>
    <name evidence="4" type="ORF">D6T64_21555</name>
</gene>
<keyword evidence="2" id="KW-1133">Transmembrane helix</keyword>
<dbReference type="PROSITE" id="PS51782">
    <property type="entry name" value="LYSM"/>
    <property type="match status" value="2"/>
</dbReference>
<evidence type="ECO:0000259" key="3">
    <source>
        <dbReference type="PROSITE" id="PS51782"/>
    </source>
</evidence>
<evidence type="ECO:0000256" key="1">
    <source>
        <dbReference type="SAM" id="MobiDB-lite"/>
    </source>
</evidence>